<dbReference type="Gene3D" id="3.40.630.30">
    <property type="match status" value="1"/>
</dbReference>
<dbReference type="SUPFAM" id="SSF55729">
    <property type="entry name" value="Acyl-CoA N-acyltransferases (Nat)"/>
    <property type="match status" value="1"/>
</dbReference>
<protein>
    <submittedName>
        <fullName evidence="4">GNAT family N-acetyltransferase</fullName>
    </submittedName>
</protein>
<sequence length="144" mass="15570">MTDDLRPGVLTKLTDADASAISGLLGQLSSSATFDRARIQSMITHDATELVVVRQGERIVGMATLVTFPLPTGLRGFVEDVVTDESVRGQGIGRLLLTAMTEIAVTRGLRSLDLTTRPSRAAALRLYEAVGFVRRDTNVLRFVP</sequence>
<dbReference type="Proteomes" id="UP001199642">
    <property type="component" value="Chromosome"/>
</dbReference>
<dbReference type="EMBL" id="CP082781">
    <property type="protein sequence ID" value="UGS27403.1"/>
    <property type="molecule type" value="Genomic_DNA"/>
</dbReference>
<keyword evidence="2" id="KW-0012">Acyltransferase</keyword>
<feature type="domain" description="N-acetyltransferase" evidence="3">
    <location>
        <begin position="8"/>
        <end position="144"/>
    </location>
</feature>
<evidence type="ECO:0000259" key="3">
    <source>
        <dbReference type="PROSITE" id="PS51186"/>
    </source>
</evidence>
<reference evidence="4 5" key="1">
    <citation type="submission" date="2023-01" db="EMBL/GenBank/DDBJ databases">
        <title>Characterization of estradiol degrading bacteria Microbacterium sp. MZT7 and reveal degrading genes through genome analysis.</title>
        <authorList>
            <person name="Hao P."/>
            <person name="Gao Y."/>
        </authorList>
    </citation>
    <scope>NUCLEOTIDE SEQUENCE [LARGE SCALE GENOMIC DNA]</scope>
    <source>
        <strain evidence="4 5">MZT7</strain>
    </source>
</reference>
<evidence type="ECO:0000313" key="4">
    <source>
        <dbReference type="EMBL" id="UGS27403.1"/>
    </source>
</evidence>
<dbReference type="InterPro" id="IPR000182">
    <property type="entry name" value="GNAT_dom"/>
</dbReference>
<evidence type="ECO:0000313" key="5">
    <source>
        <dbReference type="Proteomes" id="UP001199642"/>
    </source>
</evidence>
<evidence type="ECO:0000256" key="2">
    <source>
        <dbReference type="ARBA" id="ARBA00023315"/>
    </source>
</evidence>
<dbReference type="InterPro" id="IPR050832">
    <property type="entry name" value="Bact_Acetyltransf"/>
</dbReference>
<accession>A0ABY3RTK7</accession>
<keyword evidence="5" id="KW-1185">Reference proteome</keyword>
<dbReference type="RefSeq" id="WP_231820774.1">
    <property type="nucleotide sequence ID" value="NZ_CP082781.1"/>
</dbReference>
<name>A0ABY3RTK7_9MICO</name>
<dbReference type="InterPro" id="IPR016181">
    <property type="entry name" value="Acyl_CoA_acyltransferase"/>
</dbReference>
<keyword evidence="1" id="KW-0808">Transferase</keyword>
<organism evidence="4 5">
    <name type="scientific">Microbacterium resistens</name>
    <dbReference type="NCBI Taxonomy" id="156977"/>
    <lineage>
        <taxon>Bacteria</taxon>
        <taxon>Bacillati</taxon>
        <taxon>Actinomycetota</taxon>
        <taxon>Actinomycetes</taxon>
        <taxon>Micrococcales</taxon>
        <taxon>Microbacteriaceae</taxon>
        <taxon>Microbacterium</taxon>
    </lineage>
</organism>
<evidence type="ECO:0000256" key="1">
    <source>
        <dbReference type="ARBA" id="ARBA00022679"/>
    </source>
</evidence>
<dbReference type="Pfam" id="PF00583">
    <property type="entry name" value="Acetyltransf_1"/>
    <property type="match status" value="1"/>
</dbReference>
<proteinExistence type="predicted"/>
<dbReference type="CDD" id="cd04301">
    <property type="entry name" value="NAT_SF"/>
    <property type="match status" value="1"/>
</dbReference>
<dbReference type="PROSITE" id="PS51186">
    <property type="entry name" value="GNAT"/>
    <property type="match status" value="1"/>
</dbReference>
<dbReference type="PANTHER" id="PTHR43877">
    <property type="entry name" value="AMINOALKYLPHOSPHONATE N-ACETYLTRANSFERASE-RELATED-RELATED"/>
    <property type="match status" value="1"/>
</dbReference>
<gene>
    <name evidence="4" type="ORF">K8F61_04165</name>
</gene>